<reference evidence="1" key="1">
    <citation type="journal article" date="2021" name="Proc. Natl. Acad. Sci. U.S.A.">
        <title>A Catalog of Tens of Thousands of Viruses from Human Metagenomes Reveals Hidden Associations with Chronic Diseases.</title>
        <authorList>
            <person name="Tisza M.J."/>
            <person name="Buck C.B."/>
        </authorList>
    </citation>
    <scope>NUCLEOTIDE SEQUENCE</scope>
    <source>
        <strain evidence="1">Ctqpo8</strain>
    </source>
</reference>
<dbReference type="EMBL" id="BK014804">
    <property type="protein sequence ID" value="DAD76561.1"/>
    <property type="molecule type" value="Genomic_DNA"/>
</dbReference>
<accession>A0A8S5M2M2</accession>
<proteinExistence type="predicted"/>
<protein>
    <submittedName>
        <fullName evidence="1">Uncharacterized protein</fullName>
    </submittedName>
</protein>
<sequence>MKSEKAKAIIRENDFYFSIDGVTFQEARAMMKKDAIKAVELAEQEAEERMREKAVKIFTEILYMPARQLAKECGVSVDDVEEDSGIDYCRILFIQKLTE</sequence>
<evidence type="ECO:0000313" key="1">
    <source>
        <dbReference type="EMBL" id="DAD76561.1"/>
    </source>
</evidence>
<organism evidence="1">
    <name type="scientific">Siphoviridae sp. ctqpo8</name>
    <dbReference type="NCBI Taxonomy" id="2826469"/>
    <lineage>
        <taxon>Viruses</taxon>
        <taxon>Duplodnaviria</taxon>
        <taxon>Heunggongvirae</taxon>
        <taxon>Uroviricota</taxon>
        <taxon>Caudoviricetes</taxon>
    </lineage>
</organism>
<name>A0A8S5M2M2_9CAUD</name>